<dbReference type="InterPro" id="IPR036271">
    <property type="entry name" value="Tet_transcr_reg_TetR-rel_C_sf"/>
</dbReference>
<gene>
    <name evidence="6" type="ORF">LZG35_02020</name>
</gene>
<proteinExistence type="predicted"/>
<evidence type="ECO:0000256" key="2">
    <source>
        <dbReference type="ARBA" id="ARBA00023125"/>
    </source>
</evidence>
<dbReference type="KEGG" id="axe:P40_00100"/>
<reference evidence="6" key="1">
    <citation type="submission" date="2022-01" db="EMBL/GenBank/DDBJ databases">
        <authorList>
            <person name="Karlyshev A.V."/>
            <person name="Jaspars M."/>
        </authorList>
    </citation>
    <scope>NUCLEOTIDE SEQUENCE</scope>
    <source>
        <strain evidence="6">AGSA3-2</strain>
    </source>
</reference>
<evidence type="ECO:0000256" key="3">
    <source>
        <dbReference type="ARBA" id="ARBA00023163"/>
    </source>
</evidence>
<dbReference type="EMBL" id="JAJVKT010000002">
    <property type="protein sequence ID" value="MCE7507397.1"/>
    <property type="molecule type" value="Genomic_DNA"/>
</dbReference>
<dbReference type="Pfam" id="PF00440">
    <property type="entry name" value="TetR_N"/>
    <property type="match status" value="1"/>
</dbReference>
<dbReference type="GO" id="GO:0003700">
    <property type="term" value="F:DNA-binding transcription factor activity"/>
    <property type="evidence" value="ECO:0007669"/>
    <property type="project" value="TreeGrafter"/>
</dbReference>
<sequence length="202" mass="22978">MARRNQHSKEELRAMAIEALADLVEREGVDNFSVRQIAGKLGYTPGMLYHLFVNLDDLILHLNAQTLDALNARIDRAAGHGDPMAVLKAMAFEYLRLAREHTALWQLVFSHRMANQAPVPDWYVDRTRHMFEQVEVQLKDWVPAADQRQRQVMARTLWGSVHGICLLHVENKLNVAGDVAPEAMLESLLDHYLSSCAREGEK</sequence>
<dbReference type="PANTHER" id="PTHR30055">
    <property type="entry name" value="HTH-TYPE TRANSCRIPTIONAL REGULATOR RUTR"/>
    <property type="match status" value="1"/>
</dbReference>
<dbReference type="SUPFAM" id="SSF48498">
    <property type="entry name" value="Tetracyclin repressor-like, C-terminal domain"/>
    <property type="match status" value="1"/>
</dbReference>
<evidence type="ECO:0000259" key="5">
    <source>
        <dbReference type="PROSITE" id="PS50977"/>
    </source>
</evidence>
<feature type="domain" description="HTH tetR-type" evidence="5">
    <location>
        <begin position="10"/>
        <end position="70"/>
    </location>
</feature>
<dbReference type="InterPro" id="IPR050109">
    <property type="entry name" value="HTH-type_TetR-like_transc_reg"/>
</dbReference>
<dbReference type="Gene3D" id="1.10.357.10">
    <property type="entry name" value="Tetracycline Repressor, domain 2"/>
    <property type="match status" value="1"/>
</dbReference>
<comment type="caution">
    <text evidence="6">The sequence shown here is derived from an EMBL/GenBank/DDBJ whole genome shotgun (WGS) entry which is preliminary data.</text>
</comment>
<evidence type="ECO:0000256" key="4">
    <source>
        <dbReference type="PROSITE-ProRule" id="PRU00335"/>
    </source>
</evidence>
<keyword evidence="1" id="KW-0805">Transcription regulation</keyword>
<dbReference type="RefSeq" id="WP_022997412.1">
    <property type="nucleotide sequence ID" value="NZ_CBDDTQ010000003.1"/>
</dbReference>
<dbReference type="PROSITE" id="PS50977">
    <property type="entry name" value="HTH_TETR_2"/>
    <property type="match status" value="1"/>
</dbReference>
<feature type="DNA-binding region" description="H-T-H motif" evidence="4">
    <location>
        <begin position="33"/>
        <end position="52"/>
    </location>
</feature>
<name>A0A9Q3W2X4_9GAMM</name>
<dbReference type="SUPFAM" id="SSF46689">
    <property type="entry name" value="Homeodomain-like"/>
    <property type="match status" value="1"/>
</dbReference>
<evidence type="ECO:0000256" key="1">
    <source>
        <dbReference type="ARBA" id="ARBA00023015"/>
    </source>
</evidence>
<dbReference type="Pfam" id="PF13305">
    <property type="entry name" value="TetR_C_33"/>
    <property type="match status" value="1"/>
</dbReference>
<keyword evidence="2 4" id="KW-0238">DNA-binding</keyword>
<evidence type="ECO:0000313" key="6">
    <source>
        <dbReference type="EMBL" id="MCE7507397.1"/>
    </source>
</evidence>
<dbReference type="GO" id="GO:0000976">
    <property type="term" value="F:transcription cis-regulatory region binding"/>
    <property type="evidence" value="ECO:0007669"/>
    <property type="project" value="TreeGrafter"/>
</dbReference>
<organism evidence="6 7">
    <name type="scientific">Alloalcanivorax xenomutans</name>
    <dbReference type="NCBI Taxonomy" id="1094342"/>
    <lineage>
        <taxon>Bacteria</taxon>
        <taxon>Pseudomonadati</taxon>
        <taxon>Pseudomonadota</taxon>
        <taxon>Gammaproteobacteria</taxon>
        <taxon>Oceanospirillales</taxon>
        <taxon>Alcanivoracaceae</taxon>
        <taxon>Alloalcanivorax</taxon>
    </lineage>
</organism>
<dbReference type="InterPro" id="IPR025996">
    <property type="entry name" value="MT1864/Rv1816-like_C"/>
</dbReference>
<dbReference type="Proteomes" id="UP001107961">
    <property type="component" value="Unassembled WGS sequence"/>
</dbReference>
<keyword evidence="3" id="KW-0804">Transcription</keyword>
<dbReference type="AlphaFoldDB" id="A0A9Q3W2X4"/>
<keyword evidence="7" id="KW-1185">Reference proteome</keyword>
<evidence type="ECO:0000313" key="7">
    <source>
        <dbReference type="Proteomes" id="UP001107961"/>
    </source>
</evidence>
<protein>
    <submittedName>
        <fullName evidence="6">TetR/AcrR family transcriptional regulator</fullName>
    </submittedName>
</protein>
<accession>A0A9Q3W2X4</accession>
<dbReference type="InterPro" id="IPR001647">
    <property type="entry name" value="HTH_TetR"/>
</dbReference>
<dbReference type="PANTHER" id="PTHR30055:SF212">
    <property type="entry name" value="TETR-FAMILY FAMILY TRANSCRIPTIONAL REGULATOR"/>
    <property type="match status" value="1"/>
</dbReference>
<dbReference type="InterPro" id="IPR009057">
    <property type="entry name" value="Homeodomain-like_sf"/>
</dbReference>